<dbReference type="RefSeq" id="WP_194539069.1">
    <property type="nucleotide sequence ID" value="NZ_JACEFB010000011.1"/>
</dbReference>
<protein>
    <submittedName>
        <fullName evidence="3">Uncharacterized protein</fullName>
    </submittedName>
</protein>
<dbReference type="AlphaFoldDB" id="A0A7V9ACN1"/>
<keyword evidence="2" id="KW-1133">Transmembrane helix</keyword>
<feature type="region of interest" description="Disordered" evidence="1">
    <location>
        <begin position="395"/>
        <end position="417"/>
    </location>
</feature>
<evidence type="ECO:0000313" key="3">
    <source>
        <dbReference type="EMBL" id="MBA2227214.1"/>
    </source>
</evidence>
<sequence length="636" mass="70254">MTIDFQCPHCQHPYRLKEELAGKRATCKNPSCRKVFTIPAPPRAEEIEQLAVSALVDDPPAAEAPESSSIAMNCNYCGHQWQEPLSKAGKNVLCPECRQRLRVPEPQGKAAADWRQARTRLPSLARQNQEKLDGVVDASEAQLVSGQALAQAGVTEVELEPRPLREKLLIAGLILALLGSIAGGVFYFLHRRQVQQDEHLMAQVLTHWQEGVQDLREPEAALGKGLLHLILAEEALRWDRTDKFKEAHQHLQKARNELRNAPVCGVRHALAAECALLTLRFGGDESQVSAQIRFGWLPDGPTRGGPLRGERSRSVHEELRLALTLLQGAEYDLRLGYTRLLADQLLDKDQVELALESLPLLLFSDTERNEVRAWLALEAHRRNKGSDLVARISRELLPPPPAGGKDKAPPPSSASPSALVLGQVLSVEKAPPLPPLPAQGPVPENLRLAHVLHLCLRGEPSTALAVAHRPGPVETQLKALLLGMETCRYPTPSQMSDWVEAASTLVANQKGKVNVRFADGQLLRCCQLAAACNRPEAARNFAGAIRDEGLREWAYAECFRWQLPHLQQRLAEESHPIPADLNKLCAAHLWGRFWIARHNTRCSGDLQQEQRAILGWSPKAVYAFGLAGIALGLHDR</sequence>
<name>A0A7V9ACN1_9BACT</name>
<dbReference type="Proteomes" id="UP000542342">
    <property type="component" value="Unassembled WGS sequence"/>
</dbReference>
<comment type="caution">
    <text evidence="3">The sequence shown here is derived from an EMBL/GenBank/DDBJ whole genome shotgun (WGS) entry which is preliminary data.</text>
</comment>
<reference evidence="3 4" key="1">
    <citation type="submission" date="2020-07" db="EMBL/GenBank/DDBJ databases">
        <title>Thermogemmata thermophila gen. nov., sp. nov., a novel moderate thermophilic planctomycete from a Kamchatka hot spring.</title>
        <authorList>
            <person name="Elcheninov A.G."/>
            <person name="Podosokorskaya O.A."/>
            <person name="Kovaleva O.L."/>
            <person name="Novikov A."/>
            <person name="Bonch-Osmolovskaya E.A."/>
            <person name="Toshchakov S.V."/>
            <person name="Kublanov I.V."/>
        </authorList>
    </citation>
    <scope>NUCLEOTIDE SEQUENCE [LARGE SCALE GENOMIC DNA]</scope>
    <source>
        <strain evidence="3 4">2918</strain>
    </source>
</reference>
<keyword evidence="2" id="KW-0812">Transmembrane</keyword>
<accession>A0A7V9ACN1</accession>
<evidence type="ECO:0000256" key="1">
    <source>
        <dbReference type="SAM" id="MobiDB-lite"/>
    </source>
</evidence>
<keyword evidence="4" id="KW-1185">Reference proteome</keyword>
<keyword evidence="2" id="KW-0472">Membrane</keyword>
<proteinExistence type="predicted"/>
<evidence type="ECO:0000313" key="4">
    <source>
        <dbReference type="Proteomes" id="UP000542342"/>
    </source>
</evidence>
<feature type="transmembrane region" description="Helical" evidence="2">
    <location>
        <begin position="168"/>
        <end position="189"/>
    </location>
</feature>
<evidence type="ECO:0000256" key="2">
    <source>
        <dbReference type="SAM" id="Phobius"/>
    </source>
</evidence>
<gene>
    <name evidence="3" type="ORF">H0921_13715</name>
</gene>
<dbReference type="EMBL" id="JACEFB010000011">
    <property type="protein sequence ID" value="MBA2227214.1"/>
    <property type="molecule type" value="Genomic_DNA"/>
</dbReference>
<organism evidence="3 4">
    <name type="scientific">Thermogemmata fonticola</name>
    <dbReference type="NCBI Taxonomy" id="2755323"/>
    <lineage>
        <taxon>Bacteria</taxon>
        <taxon>Pseudomonadati</taxon>
        <taxon>Planctomycetota</taxon>
        <taxon>Planctomycetia</taxon>
        <taxon>Gemmatales</taxon>
        <taxon>Gemmataceae</taxon>
        <taxon>Thermogemmata</taxon>
    </lineage>
</organism>